<dbReference type="InterPro" id="IPR013685">
    <property type="entry name" value="POTRA_FtsQ_type"/>
</dbReference>
<name>A0A4Y8LGQ7_9BACL</name>
<dbReference type="PANTHER" id="PTHR37820">
    <property type="entry name" value="CELL DIVISION PROTEIN DIVIB"/>
    <property type="match status" value="1"/>
</dbReference>
<evidence type="ECO:0000256" key="4">
    <source>
        <dbReference type="ARBA" id="ARBA00022692"/>
    </source>
</evidence>
<comment type="similarity">
    <text evidence="8">Belongs to the FtsQ/DivIB family. DivIB subfamily.</text>
</comment>
<feature type="transmembrane region" description="Helical" evidence="8">
    <location>
        <begin position="27"/>
        <end position="45"/>
    </location>
</feature>
<dbReference type="GO" id="GO:0043093">
    <property type="term" value="P:FtsZ-dependent cytokinesis"/>
    <property type="evidence" value="ECO:0007669"/>
    <property type="project" value="UniProtKB-UniRule"/>
</dbReference>
<dbReference type="Gene3D" id="3.10.20.310">
    <property type="entry name" value="membrane protein fhac"/>
    <property type="match status" value="1"/>
</dbReference>
<comment type="function">
    <text evidence="8">Cell division protein that may be involved in stabilizing or promoting the assembly of the division complex.</text>
</comment>
<evidence type="ECO:0000256" key="7">
    <source>
        <dbReference type="ARBA" id="ARBA00023306"/>
    </source>
</evidence>
<dbReference type="PROSITE" id="PS51779">
    <property type="entry name" value="POTRA"/>
    <property type="match status" value="1"/>
</dbReference>
<comment type="subcellular location">
    <subcellularLocation>
        <location evidence="8">Cell membrane</location>
        <topology evidence="8">Single-pass type II membrane protein</topology>
    </subcellularLocation>
    <subcellularLocation>
        <location evidence="1">Membrane</location>
    </subcellularLocation>
    <text evidence="8">Localizes to the division septum.</text>
</comment>
<dbReference type="RefSeq" id="WP_134382050.1">
    <property type="nucleotide sequence ID" value="NZ_SORX01000007.1"/>
</dbReference>
<dbReference type="GO" id="GO:0005886">
    <property type="term" value="C:plasma membrane"/>
    <property type="evidence" value="ECO:0007669"/>
    <property type="project" value="UniProtKB-SubCell"/>
</dbReference>
<keyword evidence="5 8" id="KW-1133">Transmembrane helix</keyword>
<keyword evidence="3 8" id="KW-0132">Cell division</keyword>
<evidence type="ECO:0000313" key="11">
    <source>
        <dbReference type="Proteomes" id="UP000297776"/>
    </source>
</evidence>
<evidence type="ECO:0000256" key="6">
    <source>
        <dbReference type="ARBA" id="ARBA00023136"/>
    </source>
</evidence>
<evidence type="ECO:0000259" key="9">
    <source>
        <dbReference type="PROSITE" id="PS51779"/>
    </source>
</evidence>
<dbReference type="InterPro" id="IPR026580">
    <property type="entry name" value="DivIB"/>
</dbReference>
<dbReference type="HAMAP" id="MF_00912">
    <property type="entry name" value="DivIB"/>
    <property type="match status" value="1"/>
</dbReference>
<dbReference type="InterPro" id="IPR050487">
    <property type="entry name" value="FtsQ_DivIB"/>
</dbReference>
<proteinExistence type="inferred from homology"/>
<dbReference type="Proteomes" id="UP000297776">
    <property type="component" value="Unassembled WGS sequence"/>
</dbReference>
<evidence type="ECO:0000256" key="2">
    <source>
        <dbReference type="ARBA" id="ARBA00022475"/>
    </source>
</evidence>
<keyword evidence="7 8" id="KW-0131">Cell cycle</keyword>
<dbReference type="InterPro" id="IPR005548">
    <property type="entry name" value="Cell_div_FtsQ/DivIB_C"/>
</dbReference>
<comment type="caution">
    <text evidence="10">The sequence shown here is derived from an EMBL/GenBank/DDBJ whole genome shotgun (WGS) entry which is preliminary data.</text>
</comment>
<dbReference type="EMBL" id="SORX01000007">
    <property type="protein sequence ID" value="TFE00231.1"/>
    <property type="molecule type" value="Genomic_DNA"/>
</dbReference>
<dbReference type="InterPro" id="IPR034746">
    <property type="entry name" value="POTRA"/>
</dbReference>
<accession>A0A4Y8LGQ7</accession>
<dbReference type="GO" id="GO:0032153">
    <property type="term" value="C:cell division site"/>
    <property type="evidence" value="ECO:0007669"/>
    <property type="project" value="UniProtKB-UniRule"/>
</dbReference>
<dbReference type="Pfam" id="PF08478">
    <property type="entry name" value="POTRA_1"/>
    <property type="match status" value="1"/>
</dbReference>
<keyword evidence="6 8" id="KW-0472">Membrane</keyword>
<dbReference type="Gene3D" id="3.40.50.10960">
    <property type="match status" value="1"/>
</dbReference>
<dbReference type="PANTHER" id="PTHR37820:SF1">
    <property type="entry name" value="CELL DIVISION PROTEIN FTSQ"/>
    <property type="match status" value="1"/>
</dbReference>
<reference evidence="10 11" key="1">
    <citation type="submission" date="2019-03" db="EMBL/GenBank/DDBJ databases">
        <authorList>
            <person name="Yang Y."/>
        </authorList>
    </citation>
    <scope>NUCLEOTIDE SEQUENCE [LARGE SCALE GENOMIC DNA]</scope>
    <source>
        <strain evidence="10 11">ASL-1</strain>
    </source>
</reference>
<evidence type="ECO:0000256" key="1">
    <source>
        <dbReference type="ARBA" id="ARBA00004370"/>
    </source>
</evidence>
<organism evidence="10 11">
    <name type="scientific">Jeotgalibacillus salarius</name>
    <dbReference type="NCBI Taxonomy" id="546023"/>
    <lineage>
        <taxon>Bacteria</taxon>
        <taxon>Bacillati</taxon>
        <taxon>Bacillota</taxon>
        <taxon>Bacilli</taxon>
        <taxon>Bacillales</taxon>
        <taxon>Caryophanaceae</taxon>
        <taxon>Jeotgalibacillus</taxon>
    </lineage>
</organism>
<keyword evidence="4 8" id="KW-0812">Transmembrane</keyword>
<dbReference type="AlphaFoldDB" id="A0A4Y8LGQ7"/>
<keyword evidence="11" id="KW-1185">Reference proteome</keyword>
<evidence type="ECO:0000256" key="8">
    <source>
        <dbReference type="HAMAP-Rule" id="MF_00912"/>
    </source>
</evidence>
<feature type="domain" description="POTRA" evidence="9">
    <location>
        <begin position="50"/>
        <end position="118"/>
    </location>
</feature>
<evidence type="ECO:0000313" key="10">
    <source>
        <dbReference type="EMBL" id="TFE00231.1"/>
    </source>
</evidence>
<dbReference type="OrthoDB" id="1819027at2"/>
<evidence type="ECO:0000256" key="5">
    <source>
        <dbReference type="ARBA" id="ARBA00022989"/>
    </source>
</evidence>
<gene>
    <name evidence="8" type="primary">divIB</name>
    <name evidence="10" type="ORF">E2626_12155</name>
</gene>
<protein>
    <recommendedName>
        <fullName evidence="8">Cell division protein DivIB</fullName>
    </recommendedName>
</protein>
<evidence type="ECO:0000256" key="3">
    <source>
        <dbReference type="ARBA" id="ARBA00022618"/>
    </source>
</evidence>
<sequence length="286" mass="31785">MKRKPVVSLEDRVPQLRQRRRKKANRRLVGVVLLFVFLIIIVLYFQSPYSKVQNIHITGNSGISDEQAVQLSGILAGDPYWTLSTDDAEKRLKDNKMIRDAEVKRDLPLNVEVTIEEFEKVALSREGQLYRAVYENGFVSEPQPVQDIDFSAPVLNGFQQGEAVNDLAAALSDLPGNVLNAISEVHYSPSEVDPNRIILYMNDGFEVHAVIPTLAEKMTHYPSIVSQLDPEVKGVIDLEVGSYFRAYNAGEAANGETDETLDEQIEEAAEGLPDNDVPSIEENSGG</sequence>
<dbReference type="Pfam" id="PF03799">
    <property type="entry name" value="FtsQ_DivIB_C"/>
    <property type="match status" value="1"/>
</dbReference>
<keyword evidence="2 8" id="KW-1003">Cell membrane</keyword>